<reference evidence="2" key="2">
    <citation type="submission" date="2023-06" db="EMBL/GenBank/DDBJ databases">
        <authorList>
            <consortium name="Lawrence Berkeley National Laboratory"/>
            <person name="Mondo S.J."/>
            <person name="Hensen N."/>
            <person name="Bonometti L."/>
            <person name="Westerberg I."/>
            <person name="Brannstrom I.O."/>
            <person name="Guillou S."/>
            <person name="Cros-Aarteil S."/>
            <person name="Calhoun S."/>
            <person name="Haridas S."/>
            <person name="Kuo A."/>
            <person name="Pangilinan J."/>
            <person name="Riley R."/>
            <person name="Labutti K."/>
            <person name="Andreopoulos B."/>
            <person name="Lipzen A."/>
            <person name="Chen C."/>
            <person name="Yanf M."/>
            <person name="Daum C."/>
            <person name="Ng V."/>
            <person name="Clum A."/>
            <person name="Steindorff A."/>
            <person name="Ohm R."/>
            <person name="Martin F."/>
            <person name="Silar P."/>
            <person name="Natvig D."/>
            <person name="Lalanne C."/>
            <person name="Gautier V."/>
            <person name="Ament-Velasquez S.L."/>
            <person name="Kruys A."/>
            <person name="Hutchinson M.I."/>
            <person name="Powell A.J."/>
            <person name="Barry K."/>
            <person name="Miller A.N."/>
            <person name="Grigoriev I.V."/>
            <person name="Debuchy R."/>
            <person name="Gladieux P."/>
            <person name="Thoren M.H."/>
            <person name="Johannesson H."/>
        </authorList>
    </citation>
    <scope>NUCLEOTIDE SEQUENCE</scope>
    <source>
        <strain evidence="2">CBS 333.67</strain>
    </source>
</reference>
<proteinExistence type="predicted"/>
<feature type="compositionally biased region" description="Low complexity" evidence="1">
    <location>
        <begin position="58"/>
        <end position="72"/>
    </location>
</feature>
<evidence type="ECO:0000256" key="1">
    <source>
        <dbReference type="SAM" id="MobiDB-lite"/>
    </source>
</evidence>
<organism evidence="2 3">
    <name type="scientific">Chaetomium strumarium</name>
    <dbReference type="NCBI Taxonomy" id="1170767"/>
    <lineage>
        <taxon>Eukaryota</taxon>
        <taxon>Fungi</taxon>
        <taxon>Dikarya</taxon>
        <taxon>Ascomycota</taxon>
        <taxon>Pezizomycotina</taxon>
        <taxon>Sordariomycetes</taxon>
        <taxon>Sordariomycetidae</taxon>
        <taxon>Sordariales</taxon>
        <taxon>Chaetomiaceae</taxon>
        <taxon>Chaetomium</taxon>
    </lineage>
</organism>
<feature type="region of interest" description="Disordered" evidence="1">
    <location>
        <begin position="1"/>
        <end position="119"/>
    </location>
</feature>
<keyword evidence="3" id="KW-1185">Reference proteome</keyword>
<evidence type="ECO:0000313" key="3">
    <source>
        <dbReference type="Proteomes" id="UP001273166"/>
    </source>
</evidence>
<accession>A0AAJ0H2B1</accession>
<feature type="region of interest" description="Disordered" evidence="1">
    <location>
        <begin position="161"/>
        <end position="213"/>
    </location>
</feature>
<dbReference type="GeneID" id="87888999"/>
<dbReference type="Proteomes" id="UP001273166">
    <property type="component" value="Unassembled WGS sequence"/>
</dbReference>
<dbReference type="AlphaFoldDB" id="A0AAJ0H2B1"/>
<name>A0AAJ0H2B1_9PEZI</name>
<feature type="compositionally biased region" description="Polar residues" evidence="1">
    <location>
        <begin position="84"/>
        <end position="96"/>
    </location>
</feature>
<feature type="compositionally biased region" description="Polar residues" evidence="1">
    <location>
        <begin position="23"/>
        <end position="36"/>
    </location>
</feature>
<dbReference type="EMBL" id="JAUDZG010000001">
    <property type="protein sequence ID" value="KAK3310476.1"/>
    <property type="molecule type" value="Genomic_DNA"/>
</dbReference>
<evidence type="ECO:0000313" key="2">
    <source>
        <dbReference type="EMBL" id="KAK3310476.1"/>
    </source>
</evidence>
<protein>
    <submittedName>
        <fullName evidence="2">Uncharacterized protein</fullName>
    </submittedName>
</protein>
<dbReference type="RefSeq" id="XP_062726256.1">
    <property type="nucleotide sequence ID" value="XM_062870170.1"/>
</dbReference>
<sequence length="553" mass="61178">MHSAVKLAEAPPNNSDDPRSVQRRISPSPESRATSKPTHKEHGLQPEGASPPVRKDTSSSISTAATAMTSATLVTDETPGTPYSVASSPSYPTQAVFSAKDGSDVGPQRRASRRRTGPLTAVQRERAHLIRKMGACPDCRRRRVACHPNHHNMTWEEAARRFRSHQSSPQGPIGSMTGPQLSPAPLHSRAAFTPDPREMDIDTSPSQQHVQPALSEARIRTPLPSGPRLEKSVNLPPLPGFDTFRADLQGSADRILANSFRSRYAHVSVLLVRWQDDDSPEAHSAIQELAKTFHEDYNYTVQVKSIPTASDEGRTSWLWLSQAVADFITDHNQRDCLKIFYYSGYTYLNGDRDTVLASSKHADPASAIRWSAIQPSFENARSDALLLMDCAYFPSYTATRRQGMLELIAASAGEDHAELLGRSAFTRALTDQLRTRAVQPFKEPFSAAELHSKLLSLYPRMVREQNPEREVIARFPTPLIMQLSGAKTLPSILLAPLRKGDAPGAAHVGTQISITFRLVDDAFNTDSWAEWLRSMPDGIMEVRVDGPYRNTFQ</sequence>
<comment type="caution">
    <text evidence="2">The sequence shown here is derived from an EMBL/GenBank/DDBJ whole genome shotgun (WGS) entry which is preliminary data.</text>
</comment>
<reference evidence="2" key="1">
    <citation type="journal article" date="2023" name="Mol. Phylogenet. Evol.">
        <title>Genome-scale phylogeny and comparative genomics of the fungal order Sordariales.</title>
        <authorList>
            <person name="Hensen N."/>
            <person name="Bonometti L."/>
            <person name="Westerberg I."/>
            <person name="Brannstrom I.O."/>
            <person name="Guillou S."/>
            <person name="Cros-Aarteil S."/>
            <person name="Calhoun S."/>
            <person name="Haridas S."/>
            <person name="Kuo A."/>
            <person name="Mondo S."/>
            <person name="Pangilinan J."/>
            <person name="Riley R."/>
            <person name="LaButti K."/>
            <person name="Andreopoulos B."/>
            <person name="Lipzen A."/>
            <person name="Chen C."/>
            <person name="Yan M."/>
            <person name="Daum C."/>
            <person name="Ng V."/>
            <person name="Clum A."/>
            <person name="Steindorff A."/>
            <person name="Ohm R.A."/>
            <person name="Martin F."/>
            <person name="Silar P."/>
            <person name="Natvig D.O."/>
            <person name="Lalanne C."/>
            <person name="Gautier V."/>
            <person name="Ament-Velasquez S.L."/>
            <person name="Kruys A."/>
            <person name="Hutchinson M.I."/>
            <person name="Powell A.J."/>
            <person name="Barry K."/>
            <person name="Miller A.N."/>
            <person name="Grigoriev I.V."/>
            <person name="Debuchy R."/>
            <person name="Gladieux P."/>
            <person name="Hiltunen Thoren M."/>
            <person name="Johannesson H."/>
        </authorList>
    </citation>
    <scope>NUCLEOTIDE SEQUENCE</scope>
    <source>
        <strain evidence="2">CBS 333.67</strain>
    </source>
</reference>
<gene>
    <name evidence="2" type="ORF">B0T15DRAFT_547150</name>
</gene>